<feature type="compositionally biased region" description="Basic and acidic residues" evidence="1">
    <location>
        <begin position="213"/>
        <end position="237"/>
    </location>
</feature>
<feature type="compositionally biased region" description="Polar residues" evidence="1">
    <location>
        <begin position="44"/>
        <end position="63"/>
    </location>
</feature>
<organism evidence="2 3">
    <name type="scientific">Rhynchospora breviuscula</name>
    <dbReference type="NCBI Taxonomy" id="2022672"/>
    <lineage>
        <taxon>Eukaryota</taxon>
        <taxon>Viridiplantae</taxon>
        <taxon>Streptophyta</taxon>
        <taxon>Embryophyta</taxon>
        <taxon>Tracheophyta</taxon>
        <taxon>Spermatophyta</taxon>
        <taxon>Magnoliopsida</taxon>
        <taxon>Liliopsida</taxon>
        <taxon>Poales</taxon>
        <taxon>Cyperaceae</taxon>
        <taxon>Cyperoideae</taxon>
        <taxon>Rhynchosporeae</taxon>
        <taxon>Rhynchospora</taxon>
    </lineage>
</organism>
<gene>
    <name evidence="2" type="ORF">LUZ63_019232</name>
</gene>
<keyword evidence="3" id="KW-1185">Reference proteome</keyword>
<name>A0A9Q0C5T0_9POAL</name>
<feature type="compositionally biased region" description="Low complexity" evidence="1">
    <location>
        <begin position="64"/>
        <end position="75"/>
    </location>
</feature>
<proteinExistence type="predicted"/>
<dbReference type="PANTHER" id="PTHR34281:SF2">
    <property type="entry name" value="PROTEIN EARLY FLOWERING 3"/>
    <property type="match status" value="1"/>
</dbReference>
<dbReference type="InterPro" id="IPR039319">
    <property type="entry name" value="ELF3-like"/>
</dbReference>
<evidence type="ECO:0000313" key="2">
    <source>
        <dbReference type="EMBL" id="KAJ1687842.1"/>
    </source>
</evidence>
<dbReference type="EMBL" id="JAMQYH010000005">
    <property type="protein sequence ID" value="KAJ1687842.1"/>
    <property type="molecule type" value="Genomic_DNA"/>
</dbReference>
<protein>
    <recommendedName>
        <fullName evidence="4">Protein EARLY FLOWERING 3</fullName>
    </recommendedName>
</protein>
<reference evidence="2" key="1">
    <citation type="journal article" date="2022" name="Cell">
        <title>Repeat-based holocentromeres influence genome architecture and karyotype evolution.</title>
        <authorList>
            <person name="Hofstatter P.G."/>
            <person name="Thangavel G."/>
            <person name="Lux T."/>
            <person name="Neumann P."/>
            <person name="Vondrak T."/>
            <person name="Novak P."/>
            <person name="Zhang M."/>
            <person name="Costa L."/>
            <person name="Castellani M."/>
            <person name="Scott A."/>
            <person name="Toegelov H."/>
            <person name="Fuchs J."/>
            <person name="Mata-Sucre Y."/>
            <person name="Dias Y."/>
            <person name="Vanzela A.L.L."/>
            <person name="Huettel B."/>
            <person name="Almeida C.C.S."/>
            <person name="Simkova H."/>
            <person name="Souza G."/>
            <person name="Pedrosa-Harand A."/>
            <person name="Macas J."/>
            <person name="Mayer K.F.X."/>
            <person name="Houben A."/>
            <person name="Marques A."/>
        </authorList>
    </citation>
    <scope>NUCLEOTIDE SEQUENCE</scope>
    <source>
        <strain evidence="2">RhyBre1mFocal</strain>
    </source>
</reference>
<accession>A0A9Q0C5T0</accession>
<dbReference type="AlphaFoldDB" id="A0A9Q0C5T0"/>
<feature type="compositionally biased region" description="Basic and acidic residues" evidence="1">
    <location>
        <begin position="542"/>
        <end position="552"/>
    </location>
</feature>
<dbReference type="Proteomes" id="UP001151287">
    <property type="component" value="Unassembled WGS sequence"/>
</dbReference>
<evidence type="ECO:0008006" key="4">
    <source>
        <dbReference type="Google" id="ProtNLM"/>
    </source>
</evidence>
<dbReference type="PANTHER" id="PTHR34281">
    <property type="entry name" value="PROTEIN EARLY FLOWERING 3"/>
    <property type="match status" value="1"/>
</dbReference>
<dbReference type="GO" id="GO:2000028">
    <property type="term" value="P:regulation of photoperiodism, flowering"/>
    <property type="evidence" value="ECO:0007669"/>
    <property type="project" value="InterPro"/>
</dbReference>
<feature type="region of interest" description="Disordered" evidence="1">
    <location>
        <begin position="538"/>
        <end position="557"/>
    </location>
</feature>
<feature type="compositionally biased region" description="Basic and acidic residues" evidence="1">
    <location>
        <begin position="148"/>
        <end position="163"/>
    </location>
</feature>
<feature type="compositionally biased region" description="Basic and acidic residues" evidence="1">
    <location>
        <begin position="118"/>
        <end position="132"/>
    </location>
</feature>
<feature type="compositionally biased region" description="Basic and acidic residues" evidence="1">
    <location>
        <begin position="1"/>
        <end position="10"/>
    </location>
</feature>
<dbReference type="OrthoDB" id="1939092at2759"/>
<comment type="caution">
    <text evidence="2">The sequence shown here is derived from an EMBL/GenBank/DDBJ whole genome shotgun (WGS) entry which is preliminary data.</text>
</comment>
<evidence type="ECO:0000313" key="3">
    <source>
        <dbReference type="Proteomes" id="UP001151287"/>
    </source>
</evidence>
<evidence type="ECO:0000256" key="1">
    <source>
        <dbReference type="SAM" id="MobiDB-lite"/>
    </source>
</evidence>
<feature type="region of interest" description="Disordered" evidence="1">
    <location>
        <begin position="186"/>
        <end position="237"/>
    </location>
</feature>
<sequence length="654" mass="70616">MRGGKEEESKAMGPMFPRLHVNDTSKGGPRAPPRNKMALYEQFSVPSQRFNSSSSASTRPQQKGGSSVPSNSSSQQGGGVQERPFFSPFNVPTHTPAHSSDKVNRQSTDAPDLTPTRPDPERRPLKLIRREVVASSKQSTAPDSTSRQTRESSRRDSHSKKPGEDDDFMVPTLFKQTKATEKVLLSQETGDKSGKNCKPLPRFPPENSNRNNKIPDKGEGCSNLEREKGEGKEGIDREEPETLHVGSMEDMALGISLSPDDVVSAIGHKTFWKARRLIVNQQRVFAVQVFELHRLIKVQKLIAASPYSLQSDSFLGKKPPAPAPIKPVPAIGSSLVAHSQGSKHVDEPQMIKNIPECSKATTVVVGENNTSNQKTLPSHEEVPENSQVRSTAAVNSAATPMAPENKPNNTWCVPPPPNQWLVPVMSPLEGLVYKPYAGPYPPASSFMSPFFPGCPAPVPTVPATGDFMNSAYGVPVPMPLPVPSHPPHQNMAAVGLPNYFPPFGMQVMNQNPNPTPGVNPNPVVSTSAVEQASRLVASKPDGPGHVEQHSRSSCDMPQLKSDAFSGCMWGVRASKDSEIQGSTASSPFNRGDALSLFPMGSTSMDAFLPQPSPSGGAGNSTHVIKVVPRNPQLATESAARIFQSIQKERKQNDT</sequence>
<feature type="region of interest" description="Disordered" evidence="1">
    <location>
        <begin position="1"/>
        <end position="171"/>
    </location>
</feature>